<dbReference type="Gene3D" id="2.40.160.20">
    <property type="match status" value="1"/>
</dbReference>
<dbReference type="InterPro" id="IPR011250">
    <property type="entry name" value="OMP/PagP_B-barrel"/>
</dbReference>
<organism evidence="4 5">
    <name type="scientific">Epilithonimonas lactis</name>
    <dbReference type="NCBI Taxonomy" id="421072"/>
    <lineage>
        <taxon>Bacteria</taxon>
        <taxon>Pseudomonadati</taxon>
        <taxon>Bacteroidota</taxon>
        <taxon>Flavobacteriia</taxon>
        <taxon>Flavobacteriales</taxon>
        <taxon>Weeksellaceae</taxon>
        <taxon>Chryseobacterium group</taxon>
        <taxon>Epilithonimonas</taxon>
    </lineage>
</organism>
<dbReference type="OrthoDB" id="945117at2"/>
<feature type="domain" description="Outer membrane protein beta-barrel" evidence="3">
    <location>
        <begin position="7"/>
        <end position="203"/>
    </location>
</feature>
<feature type="signal peptide" evidence="2">
    <location>
        <begin position="1"/>
        <end position="18"/>
    </location>
</feature>
<name>A0A085BFN8_9FLAO</name>
<accession>A0A085BFN8</accession>
<keyword evidence="5" id="KW-1185">Reference proteome</keyword>
<sequence length="209" mass="22294">MKKLLVLGAIALFGAMNAQTEKGSWVVGGSTTLGFNSANTKYKYDNNSTDGPKVSTFTITPSAGYFVIDKLAIGIDLGYTSLTTKMEDTFMGTNYSAKTTLSTFSILPTATYYFKSDSKVLPYLGASAGYSTSKEKFTQTGTGSNNYEDNLNGFAWKGKGGIVFLITPSIGIDLGVSYMGTNGKYDDDSDVKVQTNTFGVNAGISVFLK</sequence>
<dbReference type="AlphaFoldDB" id="A0A085BFN8"/>
<evidence type="ECO:0000313" key="5">
    <source>
        <dbReference type="Proteomes" id="UP000028623"/>
    </source>
</evidence>
<proteinExistence type="predicted"/>
<dbReference type="InterPro" id="IPR027385">
    <property type="entry name" value="Beta-barrel_OMP"/>
</dbReference>
<dbReference type="RefSeq" id="WP_034977131.1">
    <property type="nucleotide sequence ID" value="NZ_FOFI01000001.1"/>
</dbReference>
<dbReference type="eggNOG" id="COG3637">
    <property type="taxonomic scope" value="Bacteria"/>
</dbReference>
<dbReference type="Pfam" id="PF13505">
    <property type="entry name" value="OMP_b-brl"/>
    <property type="match status" value="1"/>
</dbReference>
<feature type="chain" id="PRO_5001786921" evidence="2">
    <location>
        <begin position="19"/>
        <end position="209"/>
    </location>
</feature>
<evidence type="ECO:0000256" key="1">
    <source>
        <dbReference type="ARBA" id="ARBA00022729"/>
    </source>
</evidence>
<gene>
    <name evidence="4" type="ORF">IO89_13885</name>
</gene>
<evidence type="ECO:0000256" key="2">
    <source>
        <dbReference type="SAM" id="SignalP"/>
    </source>
</evidence>
<comment type="caution">
    <text evidence="4">The sequence shown here is derived from an EMBL/GenBank/DDBJ whole genome shotgun (WGS) entry which is preliminary data.</text>
</comment>
<dbReference type="STRING" id="421072.SAMN04488097_0679"/>
<dbReference type="EMBL" id="JPLY01000004">
    <property type="protein sequence ID" value="KFC21283.1"/>
    <property type="molecule type" value="Genomic_DNA"/>
</dbReference>
<evidence type="ECO:0000259" key="3">
    <source>
        <dbReference type="Pfam" id="PF13505"/>
    </source>
</evidence>
<protein>
    <submittedName>
        <fullName evidence="4">Membrane protein</fullName>
    </submittedName>
</protein>
<dbReference type="Proteomes" id="UP000028623">
    <property type="component" value="Unassembled WGS sequence"/>
</dbReference>
<dbReference type="SUPFAM" id="SSF56925">
    <property type="entry name" value="OMPA-like"/>
    <property type="match status" value="1"/>
</dbReference>
<keyword evidence="1 2" id="KW-0732">Signal</keyword>
<reference evidence="4 5" key="1">
    <citation type="submission" date="2014-07" db="EMBL/GenBank/DDBJ databases">
        <title>Epilithonimonas lactis LMG 22401 Genome.</title>
        <authorList>
            <person name="Pipes S.E."/>
            <person name="Stropko S.J."/>
        </authorList>
    </citation>
    <scope>NUCLEOTIDE SEQUENCE [LARGE SCALE GENOMIC DNA]</scope>
    <source>
        <strain evidence="4 5">LMG 24401</strain>
    </source>
</reference>
<evidence type="ECO:0000313" key="4">
    <source>
        <dbReference type="EMBL" id="KFC21283.1"/>
    </source>
</evidence>